<evidence type="ECO:0000313" key="3">
    <source>
        <dbReference type="Proteomes" id="UP000673691"/>
    </source>
</evidence>
<gene>
    <name evidence="2" type="ORF">BJ554DRAFT_4259</name>
</gene>
<protein>
    <submittedName>
        <fullName evidence="2">Uncharacterized protein</fullName>
    </submittedName>
</protein>
<accession>A0A8H8DF73</accession>
<comment type="caution">
    <text evidence="2">The sequence shown here is derived from an EMBL/GenBank/DDBJ whole genome shotgun (WGS) entry which is preliminary data.</text>
</comment>
<dbReference type="AlphaFoldDB" id="A0A8H8DF73"/>
<feature type="region of interest" description="Disordered" evidence="1">
    <location>
        <begin position="36"/>
        <end position="63"/>
    </location>
</feature>
<organism evidence="2 3">
    <name type="scientific">Olpidium bornovanus</name>
    <dbReference type="NCBI Taxonomy" id="278681"/>
    <lineage>
        <taxon>Eukaryota</taxon>
        <taxon>Fungi</taxon>
        <taxon>Fungi incertae sedis</taxon>
        <taxon>Olpidiomycota</taxon>
        <taxon>Olpidiomycotina</taxon>
        <taxon>Olpidiomycetes</taxon>
        <taxon>Olpidiales</taxon>
        <taxon>Olpidiaceae</taxon>
        <taxon>Olpidium</taxon>
    </lineage>
</organism>
<keyword evidence="3" id="KW-1185">Reference proteome</keyword>
<dbReference type="EMBL" id="JAEFCI010012293">
    <property type="protein sequence ID" value="KAG5456098.1"/>
    <property type="molecule type" value="Genomic_DNA"/>
</dbReference>
<dbReference type="Proteomes" id="UP000673691">
    <property type="component" value="Unassembled WGS sequence"/>
</dbReference>
<sequence length="195" mass="21550">MPTDRGGGRRPTRPAAPVGSGPAACPVSAPVWQDGNLTRYPPAAGKPRFPAGRSVTARDNRGTTRCAPNTDKHCITCGDARRRRRTTTLAPLARMWTTGTRECAGAPPPQRQRTSEWEGRKPSASCFRALQHCKLLWTLMAALRSCWPDLRLSHCASKFILRWSTACSHLKFTGLWHLSPALRHGRDAARFRMAP</sequence>
<evidence type="ECO:0000256" key="1">
    <source>
        <dbReference type="SAM" id="MobiDB-lite"/>
    </source>
</evidence>
<reference evidence="2 3" key="1">
    <citation type="journal article" name="Sci. Rep.">
        <title>Genome-scale phylogenetic analyses confirm Olpidium as the closest living zoosporic fungus to the non-flagellated, terrestrial fungi.</title>
        <authorList>
            <person name="Chang Y."/>
            <person name="Rochon D."/>
            <person name="Sekimoto S."/>
            <person name="Wang Y."/>
            <person name="Chovatia M."/>
            <person name="Sandor L."/>
            <person name="Salamov A."/>
            <person name="Grigoriev I.V."/>
            <person name="Stajich J.E."/>
            <person name="Spatafora J.W."/>
        </authorList>
    </citation>
    <scope>NUCLEOTIDE SEQUENCE [LARGE SCALE GENOMIC DNA]</scope>
    <source>
        <strain evidence="2">S191</strain>
    </source>
</reference>
<evidence type="ECO:0000313" key="2">
    <source>
        <dbReference type="EMBL" id="KAG5456098.1"/>
    </source>
</evidence>
<feature type="region of interest" description="Disordered" evidence="1">
    <location>
        <begin position="1"/>
        <end position="24"/>
    </location>
</feature>
<proteinExistence type="predicted"/>
<name>A0A8H8DF73_9FUNG</name>